<dbReference type="InterPro" id="IPR037682">
    <property type="entry name" value="TonB_C"/>
</dbReference>
<dbReference type="RefSeq" id="WP_340239636.1">
    <property type="nucleotide sequence ID" value="NZ_JBBEWC010000013.1"/>
</dbReference>
<dbReference type="InterPro" id="IPR003538">
    <property type="entry name" value="TonB"/>
</dbReference>
<protein>
    <submittedName>
        <fullName evidence="12">Energy transducer TonB</fullName>
    </submittedName>
</protein>
<dbReference type="NCBIfam" id="TIGR01352">
    <property type="entry name" value="tonB_Cterm"/>
    <property type="match status" value="1"/>
</dbReference>
<keyword evidence="6 10" id="KW-0812">Transmembrane</keyword>
<evidence type="ECO:0000313" key="13">
    <source>
        <dbReference type="Proteomes" id="UP001597510"/>
    </source>
</evidence>
<evidence type="ECO:0000313" key="12">
    <source>
        <dbReference type="EMBL" id="MFD2522940.1"/>
    </source>
</evidence>
<evidence type="ECO:0000256" key="4">
    <source>
        <dbReference type="ARBA" id="ARBA00022475"/>
    </source>
</evidence>
<dbReference type="EMBL" id="JBHULC010000022">
    <property type="protein sequence ID" value="MFD2522940.1"/>
    <property type="molecule type" value="Genomic_DNA"/>
</dbReference>
<keyword evidence="9 10" id="KW-0472">Membrane</keyword>
<reference evidence="13" key="1">
    <citation type="journal article" date="2019" name="Int. J. Syst. Evol. Microbiol.">
        <title>The Global Catalogue of Microorganisms (GCM) 10K type strain sequencing project: providing services to taxonomists for standard genome sequencing and annotation.</title>
        <authorList>
            <consortium name="The Broad Institute Genomics Platform"/>
            <consortium name="The Broad Institute Genome Sequencing Center for Infectious Disease"/>
            <person name="Wu L."/>
            <person name="Ma J."/>
        </authorList>
    </citation>
    <scope>NUCLEOTIDE SEQUENCE [LARGE SCALE GENOMIC DNA]</scope>
    <source>
        <strain evidence="13">KCTC 52344</strain>
    </source>
</reference>
<keyword evidence="13" id="KW-1185">Reference proteome</keyword>
<evidence type="ECO:0000256" key="5">
    <source>
        <dbReference type="ARBA" id="ARBA00022519"/>
    </source>
</evidence>
<evidence type="ECO:0000256" key="2">
    <source>
        <dbReference type="ARBA" id="ARBA00006555"/>
    </source>
</evidence>
<comment type="similarity">
    <text evidence="2">Belongs to the TonB family.</text>
</comment>
<dbReference type="PANTHER" id="PTHR33446">
    <property type="entry name" value="PROTEIN TONB-RELATED"/>
    <property type="match status" value="1"/>
</dbReference>
<keyword evidence="4" id="KW-1003">Cell membrane</keyword>
<keyword evidence="5" id="KW-0997">Cell inner membrane</keyword>
<evidence type="ECO:0000256" key="10">
    <source>
        <dbReference type="SAM" id="Phobius"/>
    </source>
</evidence>
<dbReference type="PANTHER" id="PTHR33446:SF2">
    <property type="entry name" value="PROTEIN TONB"/>
    <property type="match status" value="1"/>
</dbReference>
<evidence type="ECO:0000256" key="6">
    <source>
        <dbReference type="ARBA" id="ARBA00022692"/>
    </source>
</evidence>
<name>A0ABW5JDL5_9BACT</name>
<dbReference type="InterPro" id="IPR051045">
    <property type="entry name" value="TonB-dependent_transducer"/>
</dbReference>
<evidence type="ECO:0000256" key="8">
    <source>
        <dbReference type="ARBA" id="ARBA00022989"/>
    </source>
</evidence>
<feature type="domain" description="TonB C-terminal" evidence="11">
    <location>
        <begin position="182"/>
        <end position="272"/>
    </location>
</feature>
<comment type="caution">
    <text evidence="12">The sequence shown here is derived from an EMBL/GenBank/DDBJ whole genome shotgun (WGS) entry which is preliminary data.</text>
</comment>
<keyword evidence="8 10" id="KW-1133">Transmembrane helix</keyword>
<evidence type="ECO:0000259" key="11">
    <source>
        <dbReference type="PROSITE" id="PS52015"/>
    </source>
</evidence>
<evidence type="ECO:0000256" key="9">
    <source>
        <dbReference type="ARBA" id="ARBA00023136"/>
    </source>
</evidence>
<dbReference type="PROSITE" id="PS52015">
    <property type="entry name" value="TONB_CTD"/>
    <property type="match status" value="1"/>
</dbReference>
<dbReference type="InterPro" id="IPR006260">
    <property type="entry name" value="TonB/TolA_C"/>
</dbReference>
<comment type="subcellular location">
    <subcellularLocation>
        <location evidence="1">Cell inner membrane</location>
        <topology evidence="1">Single-pass membrane protein</topology>
        <orientation evidence="1">Periplasmic side</orientation>
    </subcellularLocation>
</comment>
<dbReference type="SUPFAM" id="SSF74653">
    <property type="entry name" value="TolA/TonB C-terminal domain"/>
    <property type="match status" value="1"/>
</dbReference>
<accession>A0ABW5JDL5</accession>
<dbReference type="Proteomes" id="UP001597510">
    <property type="component" value="Unassembled WGS sequence"/>
</dbReference>
<dbReference type="Gene3D" id="3.30.1150.10">
    <property type="match status" value="1"/>
</dbReference>
<gene>
    <name evidence="12" type="ORF">ACFSR2_18720</name>
</gene>
<evidence type="ECO:0000256" key="1">
    <source>
        <dbReference type="ARBA" id="ARBA00004383"/>
    </source>
</evidence>
<keyword evidence="7" id="KW-0653">Protein transport</keyword>
<organism evidence="12 13">
    <name type="scientific">Emticicia soli</name>
    <dbReference type="NCBI Taxonomy" id="2027878"/>
    <lineage>
        <taxon>Bacteria</taxon>
        <taxon>Pseudomonadati</taxon>
        <taxon>Bacteroidota</taxon>
        <taxon>Cytophagia</taxon>
        <taxon>Cytophagales</taxon>
        <taxon>Leadbetterellaceae</taxon>
        <taxon>Emticicia</taxon>
    </lineage>
</organism>
<keyword evidence="3" id="KW-0813">Transport</keyword>
<sequence>METNVPATMPVTLDEIVFEHRNKDYGAFELRTTYSKTVNRAMWIGITLFSGLFVTSYIFAHQKEDVEQKTIVILNPDNYKQFEEPPIEKIPEPEPPKPAEPKQTIRYVAPEVVENTTIEEAPPTPEEIDGSIISNVTTPGDKVEGIAETPPPVTPPVETKVAEVVEDNTPFLTVEVNPSFVGGLSEMYKFLSKTLKYPSAAQRNNVEGRVYLNFIVERDGSITDINVLKSVGFGCDEEAVRAVKLMPKWTPGKQNGRNVRVKYTIPVTFKLD</sequence>
<evidence type="ECO:0000256" key="3">
    <source>
        <dbReference type="ARBA" id="ARBA00022448"/>
    </source>
</evidence>
<proteinExistence type="inferred from homology"/>
<feature type="transmembrane region" description="Helical" evidence="10">
    <location>
        <begin position="41"/>
        <end position="60"/>
    </location>
</feature>
<evidence type="ECO:0000256" key="7">
    <source>
        <dbReference type="ARBA" id="ARBA00022927"/>
    </source>
</evidence>
<dbReference type="PRINTS" id="PR01374">
    <property type="entry name" value="TONBPROTEIN"/>
</dbReference>
<dbReference type="Pfam" id="PF03544">
    <property type="entry name" value="TonB_C"/>
    <property type="match status" value="1"/>
</dbReference>